<evidence type="ECO:0008006" key="3">
    <source>
        <dbReference type="Google" id="ProtNLM"/>
    </source>
</evidence>
<dbReference type="PANTHER" id="PTHR46995:SF6">
    <property type="entry name" value="POLLEN OLE E 1 ALLERGEN AND EXTENSIN FAMILY PROTEIN"/>
    <property type="match status" value="1"/>
</dbReference>
<reference evidence="1 2" key="1">
    <citation type="journal article" date="2022" name="Cell">
        <title>Repeat-based holocentromeres influence genome architecture and karyotype evolution.</title>
        <authorList>
            <person name="Hofstatter P.G."/>
            <person name="Thangavel G."/>
            <person name="Lux T."/>
            <person name="Neumann P."/>
            <person name="Vondrak T."/>
            <person name="Novak P."/>
            <person name="Zhang M."/>
            <person name="Costa L."/>
            <person name="Castellani M."/>
            <person name="Scott A."/>
            <person name="Toegelov H."/>
            <person name="Fuchs J."/>
            <person name="Mata-Sucre Y."/>
            <person name="Dias Y."/>
            <person name="Vanzela A.L.L."/>
            <person name="Huettel B."/>
            <person name="Almeida C.C.S."/>
            <person name="Simkova H."/>
            <person name="Souza G."/>
            <person name="Pedrosa-Harand A."/>
            <person name="Macas J."/>
            <person name="Mayer K.F.X."/>
            <person name="Houben A."/>
            <person name="Marques A."/>
        </authorList>
    </citation>
    <scope>NUCLEOTIDE SEQUENCE [LARGE SCALE GENOMIC DNA]</scope>
    <source>
        <strain evidence="1">RhyTen1mFocal</strain>
    </source>
</reference>
<sequence length="281" mass="31603">MFQKEQESITCTCLHFGSFISSSYHHLSNRAERGKIVHYPKYNLLDMSSSRALFSVLLGLFLNLVFIEAAQKPLSNITVVGSVYCDACSNNTFSKHSFFLKGVRVLIQCQFKVKNSAAESISLQAERTTDQYGIYKLDIPPVEGLNCIEGHAVMSACRASLINSPSLYCNIPGLGGSSQHLAIRSKDTNVCFLNLNAMSYRPAKRNKNFCGSSKAPSNSFSSPMLFWPYFPLFWPPWLSYLPPFVNPPSLPFDIPDWLLQFLRPPFFPFPLFQSPSPPYKP</sequence>
<gene>
    <name evidence="1" type="ORF">LUZ61_007148</name>
</gene>
<dbReference type="EMBL" id="JAMRDG010000001">
    <property type="protein sequence ID" value="KAJ3703443.1"/>
    <property type="molecule type" value="Genomic_DNA"/>
</dbReference>
<proteinExistence type="predicted"/>
<protein>
    <recommendedName>
        <fullName evidence="3">Pollen Ole e 1 allergen and extensin family protein</fullName>
    </recommendedName>
</protein>
<dbReference type="PANTHER" id="PTHR46995">
    <property type="entry name" value="OS09G0508200 PROTEIN"/>
    <property type="match status" value="1"/>
</dbReference>
<dbReference type="Pfam" id="PF01190">
    <property type="entry name" value="Pollen_Ole_e_1"/>
    <property type="match status" value="1"/>
</dbReference>
<keyword evidence="2" id="KW-1185">Reference proteome</keyword>
<evidence type="ECO:0000313" key="2">
    <source>
        <dbReference type="Proteomes" id="UP001210211"/>
    </source>
</evidence>
<dbReference type="Proteomes" id="UP001210211">
    <property type="component" value="Unassembled WGS sequence"/>
</dbReference>
<organism evidence="1 2">
    <name type="scientific">Rhynchospora tenuis</name>
    <dbReference type="NCBI Taxonomy" id="198213"/>
    <lineage>
        <taxon>Eukaryota</taxon>
        <taxon>Viridiplantae</taxon>
        <taxon>Streptophyta</taxon>
        <taxon>Embryophyta</taxon>
        <taxon>Tracheophyta</taxon>
        <taxon>Spermatophyta</taxon>
        <taxon>Magnoliopsida</taxon>
        <taxon>Liliopsida</taxon>
        <taxon>Poales</taxon>
        <taxon>Cyperaceae</taxon>
        <taxon>Cyperoideae</taxon>
        <taxon>Rhynchosporeae</taxon>
        <taxon>Rhynchospora</taxon>
    </lineage>
</organism>
<name>A0AAD5ZT16_9POAL</name>
<comment type="caution">
    <text evidence="1">The sequence shown here is derived from an EMBL/GenBank/DDBJ whole genome shotgun (WGS) entry which is preliminary data.</text>
</comment>
<accession>A0AAD5ZT16</accession>
<dbReference type="AlphaFoldDB" id="A0AAD5ZT16"/>
<evidence type="ECO:0000313" key="1">
    <source>
        <dbReference type="EMBL" id="KAJ3703443.1"/>
    </source>
</evidence>